<dbReference type="Gene3D" id="3.90.1530.30">
    <property type="match status" value="1"/>
</dbReference>
<comment type="similarity">
    <text evidence="2">Belongs to the ParB family.</text>
</comment>
<evidence type="ECO:0000256" key="4">
    <source>
        <dbReference type="ARBA" id="ARBA00023125"/>
    </source>
</evidence>
<feature type="domain" description="ParB-like N-terminal" evidence="6">
    <location>
        <begin position="29"/>
        <end position="118"/>
    </location>
</feature>
<dbReference type="InterPro" id="IPR057240">
    <property type="entry name" value="ParB_dimer_C"/>
</dbReference>
<dbReference type="RefSeq" id="WP_068667015.1">
    <property type="nucleotide sequence ID" value="NZ_LYPB01000074.1"/>
</dbReference>
<dbReference type="SMART" id="SM00470">
    <property type="entry name" value="ParB"/>
    <property type="match status" value="1"/>
</dbReference>
<proteinExistence type="inferred from homology"/>
<dbReference type="OrthoDB" id="9802051at2"/>
<reference evidence="7 8" key="1">
    <citation type="submission" date="2016-05" db="EMBL/GenBank/DDBJ databases">
        <title>Paenibacillus sp. 1ZS3-15 nov., isolated from the rhizosphere soil.</title>
        <authorList>
            <person name="Zhang X.X."/>
            <person name="Zhang J."/>
        </authorList>
    </citation>
    <scope>NUCLEOTIDE SEQUENCE [LARGE SCALE GENOMIC DNA]</scope>
    <source>
        <strain evidence="7 8">1ZS3-15</strain>
    </source>
</reference>
<evidence type="ECO:0000256" key="3">
    <source>
        <dbReference type="ARBA" id="ARBA00022829"/>
    </source>
</evidence>
<sequence>MTKGLSKGLGKGLDALITSLHIDESDKVIQIPLAQLRANPYQPRKHFNEDSIKELSESIKEHGVIQPIIVRKVLKGYEIIAGERRFRASQVAGTPTIPAVERILSDQQVMEIALIENVQREDLNALEIAFAYQGIIDQFSLTQEELSAKVGKSRSHIANFLRLLSLPESIKQYVSRGTLSMGHARAIVGVKDDKVKKELAESTISKQWSVRELEEAIKMLEEPPGPEKEKTKQKEKNRDPYINQAEEQLRDIYRTSVKIKSQQDKGKIELLYYSKDDLNRLLELLQGKIS</sequence>
<keyword evidence="8" id="KW-1185">Reference proteome</keyword>
<dbReference type="InterPro" id="IPR004437">
    <property type="entry name" value="ParB/RepB/Spo0J"/>
</dbReference>
<organism evidence="7 8">
    <name type="scientific">Paenibacillus oryzisoli</name>
    <dbReference type="NCBI Taxonomy" id="1850517"/>
    <lineage>
        <taxon>Bacteria</taxon>
        <taxon>Bacillati</taxon>
        <taxon>Bacillota</taxon>
        <taxon>Bacilli</taxon>
        <taxon>Bacillales</taxon>
        <taxon>Paenibacillaceae</taxon>
        <taxon>Paenibacillus</taxon>
    </lineage>
</organism>
<evidence type="ECO:0000256" key="1">
    <source>
        <dbReference type="ARBA" id="ARBA00004453"/>
    </source>
</evidence>
<dbReference type="CDD" id="cd16393">
    <property type="entry name" value="SPO0J_N"/>
    <property type="match status" value="1"/>
</dbReference>
<dbReference type="FunFam" id="3.90.1530.30:FF:000001">
    <property type="entry name" value="Chromosome partitioning protein ParB"/>
    <property type="match status" value="1"/>
</dbReference>
<dbReference type="GO" id="GO:0009295">
    <property type="term" value="C:nucleoid"/>
    <property type="evidence" value="ECO:0007669"/>
    <property type="project" value="UniProtKB-SubCell"/>
</dbReference>
<dbReference type="AlphaFoldDB" id="A0A198A753"/>
<keyword evidence="3" id="KW-0159">Chromosome partition</keyword>
<dbReference type="Proteomes" id="UP000078454">
    <property type="component" value="Unassembled WGS sequence"/>
</dbReference>
<dbReference type="EMBL" id="LYPB01000074">
    <property type="protein sequence ID" value="OAS16803.1"/>
    <property type="molecule type" value="Genomic_DNA"/>
</dbReference>
<dbReference type="FunFam" id="1.10.10.2830:FF:000001">
    <property type="entry name" value="Chromosome partitioning protein ParB"/>
    <property type="match status" value="1"/>
</dbReference>
<dbReference type="InterPro" id="IPR036086">
    <property type="entry name" value="ParB/Sulfiredoxin_sf"/>
</dbReference>
<feature type="compositionally biased region" description="Basic and acidic residues" evidence="5">
    <location>
        <begin position="219"/>
        <end position="239"/>
    </location>
</feature>
<dbReference type="InterPro" id="IPR050336">
    <property type="entry name" value="Chromosome_partition/occlusion"/>
</dbReference>
<keyword evidence="4" id="KW-0238">DNA-binding</keyword>
<dbReference type="Pfam" id="PF23552">
    <property type="entry name" value="ParB_C"/>
    <property type="match status" value="1"/>
</dbReference>
<evidence type="ECO:0000259" key="6">
    <source>
        <dbReference type="SMART" id="SM00470"/>
    </source>
</evidence>
<dbReference type="Gene3D" id="1.10.10.2830">
    <property type="match status" value="1"/>
</dbReference>
<accession>A0A198A753</accession>
<feature type="region of interest" description="Disordered" evidence="5">
    <location>
        <begin position="219"/>
        <end position="244"/>
    </location>
</feature>
<name>A0A198A753_9BACL</name>
<dbReference type="InterPro" id="IPR003115">
    <property type="entry name" value="ParB_N"/>
</dbReference>
<dbReference type="GO" id="GO:0007059">
    <property type="term" value="P:chromosome segregation"/>
    <property type="evidence" value="ECO:0007669"/>
    <property type="project" value="UniProtKB-KW"/>
</dbReference>
<evidence type="ECO:0000313" key="7">
    <source>
        <dbReference type="EMBL" id="OAS16803.1"/>
    </source>
</evidence>
<dbReference type="Pfam" id="PF17762">
    <property type="entry name" value="HTH_ParB"/>
    <property type="match status" value="1"/>
</dbReference>
<protein>
    <submittedName>
        <fullName evidence="7">Stage 0 sporulation protein J</fullName>
    </submittedName>
</protein>
<dbReference type="SUPFAM" id="SSF110849">
    <property type="entry name" value="ParB/Sulfiredoxin"/>
    <property type="match status" value="1"/>
</dbReference>
<dbReference type="STRING" id="1850517.A8708_08025"/>
<dbReference type="SUPFAM" id="SSF109709">
    <property type="entry name" value="KorB DNA-binding domain-like"/>
    <property type="match status" value="1"/>
</dbReference>
<comment type="caution">
    <text evidence="7">The sequence shown here is derived from an EMBL/GenBank/DDBJ whole genome shotgun (WGS) entry which is preliminary data.</text>
</comment>
<comment type="subcellular location">
    <subcellularLocation>
        <location evidence="1">Cytoplasm</location>
        <location evidence="1">Nucleoid</location>
    </subcellularLocation>
</comment>
<dbReference type="GO" id="GO:0045881">
    <property type="term" value="P:positive regulation of sporulation resulting in formation of a cellular spore"/>
    <property type="evidence" value="ECO:0007669"/>
    <property type="project" value="TreeGrafter"/>
</dbReference>
<evidence type="ECO:0000313" key="8">
    <source>
        <dbReference type="Proteomes" id="UP000078454"/>
    </source>
</evidence>
<dbReference type="PANTHER" id="PTHR33375:SF1">
    <property type="entry name" value="CHROMOSOME-PARTITIONING PROTEIN PARB-RELATED"/>
    <property type="match status" value="1"/>
</dbReference>
<gene>
    <name evidence="7" type="ORF">A8708_08025</name>
</gene>
<dbReference type="PANTHER" id="PTHR33375">
    <property type="entry name" value="CHROMOSOME-PARTITIONING PROTEIN PARB-RELATED"/>
    <property type="match status" value="1"/>
</dbReference>
<dbReference type="NCBIfam" id="TIGR00180">
    <property type="entry name" value="parB_part"/>
    <property type="match status" value="1"/>
</dbReference>
<evidence type="ECO:0000256" key="2">
    <source>
        <dbReference type="ARBA" id="ARBA00006295"/>
    </source>
</evidence>
<dbReference type="InterPro" id="IPR041468">
    <property type="entry name" value="HTH_ParB/Spo0J"/>
</dbReference>
<dbReference type="GO" id="GO:0003677">
    <property type="term" value="F:DNA binding"/>
    <property type="evidence" value="ECO:0007669"/>
    <property type="project" value="UniProtKB-KW"/>
</dbReference>
<evidence type="ECO:0000256" key="5">
    <source>
        <dbReference type="SAM" id="MobiDB-lite"/>
    </source>
</evidence>
<dbReference type="GO" id="GO:0005694">
    <property type="term" value="C:chromosome"/>
    <property type="evidence" value="ECO:0007669"/>
    <property type="project" value="TreeGrafter"/>
</dbReference>
<dbReference type="Pfam" id="PF02195">
    <property type="entry name" value="ParB_N"/>
    <property type="match status" value="1"/>
</dbReference>